<dbReference type="InterPro" id="IPR002547">
    <property type="entry name" value="tRNA-bd_dom"/>
</dbReference>
<keyword evidence="13 15" id="KW-0030">Aminoacyl-tRNA synthetase</keyword>
<comment type="cofactor">
    <cofactor evidence="15">
        <name>Mg(2+)</name>
        <dbReference type="ChEBI" id="CHEBI:18420"/>
    </cofactor>
    <text evidence="15">Binds 2 magnesium ions per tetramer.</text>
</comment>
<keyword evidence="12 15" id="KW-0648">Protein biosynthesis</keyword>
<dbReference type="PANTHER" id="PTHR10947:SF0">
    <property type="entry name" value="PHENYLALANINE--TRNA LIGASE BETA SUBUNIT"/>
    <property type="match status" value="1"/>
</dbReference>
<evidence type="ECO:0000256" key="6">
    <source>
        <dbReference type="ARBA" id="ARBA00022598"/>
    </source>
</evidence>
<feature type="binding site" evidence="15">
    <location>
        <position position="469"/>
    </location>
    <ligand>
        <name>Mg(2+)</name>
        <dbReference type="ChEBI" id="CHEBI:18420"/>
        <note>shared with alpha subunit</note>
    </ligand>
</feature>
<evidence type="ECO:0000256" key="9">
    <source>
        <dbReference type="ARBA" id="ARBA00022840"/>
    </source>
</evidence>
<dbReference type="GO" id="GO:0000287">
    <property type="term" value="F:magnesium ion binding"/>
    <property type="evidence" value="ECO:0007669"/>
    <property type="project" value="UniProtKB-UniRule"/>
</dbReference>
<accession>L7VUH2</accession>
<dbReference type="PROSITE" id="PS51483">
    <property type="entry name" value="B5"/>
    <property type="match status" value="1"/>
</dbReference>
<dbReference type="SUPFAM" id="SSF56037">
    <property type="entry name" value="PheT/TilS domain"/>
    <property type="match status" value="1"/>
</dbReference>
<dbReference type="HAMAP" id="MF_00283">
    <property type="entry name" value="Phe_tRNA_synth_beta1"/>
    <property type="match status" value="1"/>
</dbReference>
<evidence type="ECO:0000256" key="10">
    <source>
        <dbReference type="ARBA" id="ARBA00022842"/>
    </source>
</evidence>
<protein>
    <recommendedName>
        <fullName evidence="15">Phenylalanine--tRNA ligase beta subunit</fullName>
        <ecNumber evidence="15">6.1.1.20</ecNumber>
    </recommendedName>
    <alternativeName>
        <fullName evidence="15">Phenylalanyl-tRNA synthetase beta subunit</fullName>
        <shortName evidence="15">PheRS</shortName>
    </alternativeName>
</protein>
<dbReference type="SMART" id="SM00873">
    <property type="entry name" value="B3_4"/>
    <property type="match status" value="1"/>
</dbReference>
<dbReference type="InterPro" id="IPR005146">
    <property type="entry name" value="B3/B4_tRNA-bd"/>
</dbReference>
<dbReference type="Gene3D" id="3.30.56.10">
    <property type="match status" value="2"/>
</dbReference>
<dbReference type="EMBL" id="JX649863">
    <property type="protein sequence ID" value="AGC71119.1"/>
    <property type="molecule type" value="Genomic_DNA"/>
</dbReference>
<dbReference type="CDD" id="cd00769">
    <property type="entry name" value="PheRS_beta_core"/>
    <property type="match status" value="1"/>
</dbReference>
<keyword evidence="4 15" id="KW-0963">Cytoplasm</keyword>
<dbReference type="Pfam" id="PF03484">
    <property type="entry name" value="B5"/>
    <property type="match status" value="1"/>
</dbReference>
<dbReference type="Gene3D" id="3.30.930.10">
    <property type="entry name" value="Bira Bifunctional Protein, Domain 2"/>
    <property type="match status" value="1"/>
</dbReference>
<comment type="similarity">
    <text evidence="2 15">Belongs to the phenylalanyl-tRNA synthetase beta subunit family. Type 1 subfamily.</text>
</comment>
<dbReference type="CDD" id="cd02796">
    <property type="entry name" value="tRNA_bind_bactPheRS"/>
    <property type="match status" value="1"/>
</dbReference>
<evidence type="ECO:0000259" key="17">
    <source>
        <dbReference type="PROSITE" id="PS50886"/>
    </source>
</evidence>
<dbReference type="Pfam" id="PF03147">
    <property type="entry name" value="FDX-ACB"/>
    <property type="match status" value="1"/>
</dbReference>
<sequence>MKVSWNWLCELLDIPSGLTPQTVAARLSVSGVAVDAIHPIGKGLHGAIVAEVRAKRPHPKADKLTLVDVFDGNEVTQVVCGAPNVPSPTEPGTSPRVVWAKPGAQLPSGMTLSAREVRGILSPGMLCAEDELGLSEDHAGILLLQPSDGIAIGADFAQAAGLPDWVLELDITPNRPDLLGHIGVAREIAALFRHEGVTWKASSIDVSALKGSGPQTTPASISIEDASGCPRYFAHRLSGVTVGPSPLFYRLRLQRLGVRALSNVVDATNLALLLHGHPLHAFDFGKLGGQKIVVRRANAGEKMKTLDGQDRELATSDLLIADAEQAVAIAGVMGGLSSEVSEATTEVLLECAYFAPASIRPTARRLKLHTEASHRFERGTDPNGLPAIADSCAALIVKLAGGYLSSQPTDVYPRPIATQKLTLRPARTCAILGLDISTQAQSECLEALGLTVRIDGKNLLVEVPTNRPDLTREIDLIEEVARIYGIHNIPATLPKLAMTASQPLHHGMTRYRNADRARQLCASLGLLEVMQFSMTSPERVRTGEGRASTTAPLPIDNPLREELSVLRTKLLPGLVGLLSQNLSHGLSDVRLFEVGEVFQPSGQQLPTEKTHVAAVLCGHRDYFLKPTSSDALDFYDVKGLVEQLVSGLGLSLSWQKPEQASASSVFVRVATSDEAPMLHPGAAAAVVSASSGAVVGTFGELHPDLRASLDLPSAAFAFELEVPDLPIVKPAYVPASRFPAVSRDLSFFIQSEIEAASLLGTMQASAEPLLRGVTLLEDYRQAGHVEAGKKALLFSLTYRSDERTLTDEEVQKAHQRVVDHLGKAFPIQLRQ</sequence>
<dbReference type="AlphaFoldDB" id="L7VUH2"/>
<evidence type="ECO:0000256" key="15">
    <source>
        <dbReference type="HAMAP-Rule" id="MF_00283"/>
    </source>
</evidence>
<evidence type="ECO:0000256" key="5">
    <source>
        <dbReference type="ARBA" id="ARBA00022555"/>
    </source>
</evidence>
<keyword evidence="5 16" id="KW-0820">tRNA-binding</keyword>
<keyword evidence="8 15" id="KW-0547">Nucleotide-binding</keyword>
<feature type="binding site" evidence="15">
    <location>
        <position position="478"/>
    </location>
    <ligand>
        <name>Mg(2+)</name>
        <dbReference type="ChEBI" id="CHEBI:18420"/>
        <note>shared with alpha subunit</note>
    </ligand>
</feature>
<dbReference type="SUPFAM" id="SSF46955">
    <property type="entry name" value="Putative DNA-binding domain"/>
    <property type="match status" value="1"/>
</dbReference>
<dbReference type="SUPFAM" id="SSF55681">
    <property type="entry name" value="Class II aaRS and biotin synthetases"/>
    <property type="match status" value="1"/>
</dbReference>
<dbReference type="InterPro" id="IPR033714">
    <property type="entry name" value="tRNA_bind_bactPheRS"/>
</dbReference>
<dbReference type="SUPFAM" id="SSF50249">
    <property type="entry name" value="Nucleic acid-binding proteins"/>
    <property type="match status" value="1"/>
</dbReference>
<feature type="domain" description="TRNA-binding" evidence="17">
    <location>
        <begin position="41"/>
        <end position="157"/>
    </location>
</feature>
<evidence type="ECO:0000256" key="11">
    <source>
        <dbReference type="ARBA" id="ARBA00022884"/>
    </source>
</evidence>
<evidence type="ECO:0000256" key="2">
    <source>
        <dbReference type="ARBA" id="ARBA00008653"/>
    </source>
</evidence>
<keyword evidence="10 15" id="KW-0460">Magnesium</keyword>
<dbReference type="Gene3D" id="2.40.50.140">
    <property type="entry name" value="Nucleic acid-binding proteins"/>
    <property type="match status" value="1"/>
</dbReference>
<dbReference type="InterPro" id="IPR005121">
    <property type="entry name" value="Fdx_antiC-bd"/>
</dbReference>
<dbReference type="Pfam" id="PF03483">
    <property type="entry name" value="B3_4"/>
    <property type="match status" value="1"/>
</dbReference>
<dbReference type="SMART" id="SM00874">
    <property type="entry name" value="B5"/>
    <property type="match status" value="1"/>
</dbReference>
<comment type="subcellular location">
    <subcellularLocation>
        <location evidence="1 15">Cytoplasm</location>
    </subcellularLocation>
</comment>
<dbReference type="SUPFAM" id="SSF54991">
    <property type="entry name" value="Anticodon-binding domain of PheRS"/>
    <property type="match status" value="1"/>
</dbReference>
<dbReference type="NCBIfam" id="TIGR00472">
    <property type="entry name" value="pheT_bact"/>
    <property type="match status" value="1"/>
</dbReference>
<evidence type="ECO:0000259" key="18">
    <source>
        <dbReference type="PROSITE" id="PS51447"/>
    </source>
</evidence>
<reference evidence="20" key="1">
    <citation type="submission" date="2012-09" db="EMBL/GenBank/DDBJ databases">
        <title>Metagenomic Characterization of a Microbial Community in Wastewater Detects High Levels of Antibiotic Resistance.</title>
        <authorList>
            <person name="Abrams M."/>
            <person name="Caldwell A."/>
            <person name="Vandaei E."/>
            <person name="Lee W."/>
            <person name="Perrott J."/>
            <person name="Khan S.Y."/>
            <person name="Ta J."/>
            <person name="Romero D."/>
            <person name="Nguyen V."/>
            <person name="Pourmand N."/>
            <person name="Ouverney C.C."/>
        </authorList>
    </citation>
    <scope>NUCLEOTIDE SEQUENCE</scope>
</reference>
<evidence type="ECO:0000259" key="19">
    <source>
        <dbReference type="PROSITE" id="PS51483"/>
    </source>
</evidence>
<dbReference type="GO" id="GO:0006432">
    <property type="term" value="P:phenylalanyl-tRNA aminoacylation"/>
    <property type="evidence" value="ECO:0007669"/>
    <property type="project" value="UniProtKB-UniRule"/>
</dbReference>
<dbReference type="Gene3D" id="3.30.70.380">
    <property type="entry name" value="Ferrodoxin-fold anticodon-binding domain"/>
    <property type="match status" value="1"/>
</dbReference>
<dbReference type="GO" id="GO:0005524">
    <property type="term" value="F:ATP binding"/>
    <property type="evidence" value="ECO:0007669"/>
    <property type="project" value="UniProtKB-UniRule"/>
</dbReference>
<dbReference type="InterPro" id="IPR036690">
    <property type="entry name" value="Fdx_antiC-bd_sf"/>
</dbReference>
<evidence type="ECO:0000256" key="13">
    <source>
        <dbReference type="ARBA" id="ARBA00023146"/>
    </source>
</evidence>
<comment type="subunit">
    <text evidence="3 15">Tetramer of two alpha and two beta subunits.</text>
</comment>
<dbReference type="GO" id="GO:0009328">
    <property type="term" value="C:phenylalanine-tRNA ligase complex"/>
    <property type="evidence" value="ECO:0007669"/>
    <property type="project" value="TreeGrafter"/>
</dbReference>
<dbReference type="PANTHER" id="PTHR10947">
    <property type="entry name" value="PHENYLALANYL-TRNA SYNTHETASE BETA CHAIN AND LEUCINE-RICH REPEAT-CONTAINING PROTEIN 47"/>
    <property type="match status" value="1"/>
</dbReference>
<organism evidence="20">
    <name type="scientific">uncultured bacterium A1Q1_fos_18</name>
    <dbReference type="NCBI Taxonomy" id="1256551"/>
    <lineage>
        <taxon>Bacteria</taxon>
        <taxon>environmental samples</taxon>
    </lineage>
</organism>
<keyword evidence="9 15" id="KW-0067">ATP-binding</keyword>
<dbReference type="Pfam" id="PF01588">
    <property type="entry name" value="tRNA_bind"/>
    <property type="match status" value="1"/>
</dbReference>
<evidence type="ECO:0000256" key="4">
    <source>
        <dbReference type="ARBA" id="ARBA00022490"/>
    </source>
</evidence>
<dbReference type="InterPro" id="IPR005147">
    <property type="entry name" value="tRNA_synthase_B5-dom"/>
</dbReference>
<evidence type="ECO:0000256" key="8">
    <source>
        <dbReference type="ARBA" id="ARBA00022741"/>
    </source>
</evidence>
<keyword evidence="7 15" id="KW-0479">Metal-binding</keyword>
<feature type="domain" description="FDX-ACB" evidence="18">
    <location>
        <begin position="736"/>
        <end position="830"/>
    </location>
</feature>
<dbReference type="PROSITE" id="PS50886">
    <property type="entry name" value="TRBD"/>
    <property type="match status" value="1"/>
</dbReference>
<feature type="binding site" evidence="15">
    <location>
        <position position="479"/>
    </location>
    <ligand>
        <name>Mg(2+)</name>
        <dbReference type="ChEBI" id="CHEBI:18420"/>
        <note>shared with alpha subunit</note>
    </ligand>
</feature>
<dbReference type="EC" id="6.1.1.20" evidence="15"/>
<feature type="domain" description="B5" evidence="19">
    <location>
        <begin position="416"/>
        <end position="491"/>
    </location>
</feature>
<dbReference type="GO" id="GO:0004826">
    <property type="term" value="F:phenylalanine-tRNA ligase activity"/>
    <property type="evidence" value="ECO:0007669"/>
    <property type="project" value="UniProtKB-UniRule"/>
</dbReference>
<dbReference type="InterPro" id="IPR045060">
    <property type="entry name" value="Phe-tRNA-ligase_IIc_bsu"/>
</dbReference>
<evidence type="ECO:0000256" key="3">
    <source>
        <dbReference type="ARBA" id="ARBA00011209"/>
    </source>
</evidence>
<dbReference type="GO" id="GO:0000049">
    <property type="term" value="F:tRNA binding"/>
    <property type="evidence" value="ECO:0007669"/>
    <property type="project" value="UniProtKB-UniRule"/>
</dbReference>
<proteinExistence type="inferred from homology"/>
<dbReference type="Pfam" id="PF17759">
    <property type="entry name" value="tRNA_synthFbeta"/>
    <property type="match status" value="1"/>
</dbReference>
<evidence type="ECO:0000256" key="16">
    <source>
        <dbReference type="PROSITE-ProRule" id="PRU00209"/>
    </source>
</evidence>
<evidence type="ECO:0000256" key="12">
    <source>
        <dbReference type="ARBA" id="ARBA00022917"/>
    </source>
</evidence>
<feature type="binding site" evidence="15">
    <location>
        <position position="475"/>
    </location>
    <ligand>
        <name>Mg(2+)</name>
        <dbReference type="ChEBI" id="CHEBI:18420"/>
        <note>shared with alpha subunit</note>
    </ligand>
</feature>
<keyword evidence="6 15" id="KW-0436">Ligase</keyword>
<dbReference type="SMART" id="SM00896">
    <property type="entry name" value="FDX-ACB"/>
    <property type="match status" value="1"/>
</dbReference>
<dbReference type="InterPro" id="IPR009061">
    <property type="entry name" value="DNA-bd_dom_put_sf"/>
</dbReference>
<comment type="catalytic activity">
    <reaction evidence="14 15">
        <text>tRNA(Phe) + L-phenylalanine + ATP = L-phenylalanyl-tRNA(Phe) + AMP + diphosphate + H(+)</text>
        <dbReference type="Rhea" id="RHEA:19413"/>
        <dbReference type="Rhea" id="RHEA-COMP:9668"/>
        <dbReference type="Rhea" id="RHEA-COMP:9699"/>
        <dbReference type="ChEBI" id="CHEBI:15378"/>
        <dbReference type="ChEBI" id="CHEBI:30616"/>
        <dbReference type="ChEBI" id="CHEBI:33019"/>
        <dbReference type="ChEBI" id="CHEBI:58095"/>
        <dbReference type="ChEBI" id="CHEBI:78442"/>
        <dbReference type="ChEBI" id="CHEBI:78531"/>
        <dbReference type="ChEBI" id="CHEBI:456215"/>
        <dbReference type="EC" id="6.1.1.20"/>
    </reaction>
</comment>
<dbReference type="InterPro" id="IPR045864">
    <property type="entry name" value="aa-tRNA-synth_II/BPL/LPL"/>
</dbReference>
<evidence type="ECO:0000256" key="1">
    <source>
        <dbReference type="ARBA" id="ARBA00004496"/>
    </source>
</evidence>
<evidence type="ECO:0000256" key="7">
    <source>
        <dbReference type="ARBA" id="ARBA00022723"/>
    </source>
</evidence>
<dbReference type="Gene3D" id="3.50.40.10">
    <property type="entry name" value="Phenylalanyl-trna Synthetase, Chain B, domain 3"/>
    <property type="match status" value="1"/>
</dbReference>
<keyword evidence="11 16" id="KW-0694">RNA-binding</keyword>
<evidence type="ECO:0000313" key="20">
    <source>
        <dbReference type="EMBL" id="AGC71119.1"/>
    </source>
</evidence>
<gene>
    <name evidence="15" type="primary">pheT</name>
</gene>
<dbReference type="PROSITE" id="PS51447">
    <property type="entry name" value="FDX_ACB"/>
    <property type="match status" value="1"/>
</dbReference>
<name>L7VUH2_9BACT</name>
<evidence type="ECO:0000256" key="14">
    <source>
        <dbReference type="ARBA" id="ARBA00049255"/>
    </source>
</evidence>
<dbReference type="InterPro" id="IPR004532">
    <property type="entry name" value="Phe-tRNA-ligase_IIc_bsu_bact"/>
</dbReference>
<dbReference type="InterPro" id="IPR012340">
    <property type="entry name" value="NA-bd_OB-fold"/>
</dbReference>
<dbReference type="InterPro" id="IPR020825">
    <property type="entry name" value="Phe-tRNA_synthase-like_B3/B4"/>
</dbReference>
<dbReference type="InterPro" id="IPR041616">
    <property type="entry name" value="PheRS_beta_core"/>
</dbReference>